<evidence type="ECO:0000256" key="1">
    <source>
        <dbReference type="ARBA" id="ARBA00000852"/>
    </source>
</evidence>
<evidence type="ECO:0000313" key="11">
    <source>
        <dbReference type="Proteomes" id="UP000738126"/>
    </source>
</evidence>
<gene>
    <name evidence="8 10" type="primary">bioC</name>
    <name evidence="10" type="ORF">CKO13_11860</name>
</gene>
<dbReference type="InterPro" id="IPR011814">
    <property type="entry name" value="BioC"/>
</dbReference>
<evidence type="ECO:0000256" key="5">
    <source>
        <dbReference type="ARBA" id="ARBA00022679"/>
    </source>
</evidence>
<dbReference type="SUPFAM" id="SSF53335">
    <property type="entry name" value="S-adenosyl-L-methionine-dependent methyltransferases"/>
    <property type="match status" value="1"/>
</dbReference>
<protein>
    <recommendedName>
        <fullName evidence="3 8">Malonyl-[acyl-carrier protein] O-methyltransferase</fullName>
        <shortName evidence="8">Malonyl-ACP O-methyltransferase</shortName>
        <ecNumber evidence="3 8">2.1.1.197</ecNumber>
    </recommendedName>
    <alternativeName>
        <fullName evidence="8">Biotin synthesis protein BioC</fullName>
    </alternativeName>
</protein>
<evidence type="ECO:0000256" key="2">
    <source>
        <dbReference type="ARBA" id="ARBA00004746"/>
    </source>
</evidence>
<evidence type="ECO:0000313" key="10">
    <source>
        <dbReference type="EMBL" id="MBK1727692.1"/>
    </source>
</evidence>
<keyword evidence="5 8" id="KW-0808">Transferase</keyword>
<evidence type="ECO:0000256" key="6">
    <source>
        <dbReference type="ARBA" id="ARBA00022691"/>
    </source>
</evidence>
<comment type="similarity">
    <text evidence="8">Belongs to the methyltransferase superfamily.</text>
</comment>
<evidence type="ECO:0000256" key="3">
    <source>
        <dbReference type="ARBA" id="ARBA00012327"/>
    </source>
</evidence>
<dbReference type="NCBIfam" id="TIGR02072">
    <property type="entry name" value="BioC"/>
    <property type="match status" value="1"/>
</dbReference>
<comment type="function">
    <text evidence="8">Converts the free carboxyl group of a malonyl-thioester to its methyl ester by transfer of a methyl group from S-adenosyl-L-methionine (SAM). It allows to synthesize pimeloyl-ACP via the fatty acid synthetic pathway.</text>
</comment>
<comment type="catalytic activity">
    <reaction evidence="1 8">
        <text>malonyl-[ACP] + S-adenosyl-L-methionine = malonyl-[ACP] methyl ester + S-adenosyl-L-homocysteine</text>
        <dbReference type="Rhea" id="RHEA:17105"/>
        <dbReference type="Rhea" id="RHEA-COMP:9623"/>
        <dbReference type="Rhea" id="RHEA-COMP:9954"/>
        <dbReference type="ChEBI" id="CHEBI:57856"/>
        <dbReference type="ChEBI" id="CHEBI:59789"/>
        <dbReference type="ChEBI" id="CHEBI:78449"/>
        <dbReference type="ChEBI" id="CHEBI:78845"/>
        <dbReference type="EC" id="2.1.1.197"/>
    </reaction>
</comment>
<evidence type="ECO:0000259" key="9">
    <source>
        <dbReference type="Pfam" id="PF08241"/>
    </source>
</evidence>
<reference evidence="10 11" key="1">
    <citation type="journal article" date="2020" name="Microorganisms">
        <title>Osmotic Adaptation and Compatible Solute Biosynthesis of Phototrophic Bacteria as Revealed from Genome Analyses.</title>
        <authorList>
            <person name="Imhoff J.F."/>
            <person name="Rahn T."/>
            <person name="Kunzel S."/>
            <person name="Keller A."/>
            <person name="Neulinger S.C."/>
        </authorList>
    </citation>
    <scope>NUCLEOTIDE SEQUENCE [LARGE SCALE GENOMIC DNA]</scope>
    <source>
        <strain evidence="10 11">DSM 15116</strain>
    </source>
</reference>
<dbReference type="CDD" id="cd02440">
    <property type="entry name" value="AdoMet_MTases"/>
    <property type="match status" value="1"/>
</dbReference>
<keyword evidence="6 8" id="KW-0949">S-adenosyl-L-methionine</keyword>
<dbReference type="PANTHER" id="PTHR13090">
    <property type="entry name" value="ARGININE-HYDROXYLASE NDUFAF5, MITOCHONDRIAL"/>
    <property type="match status" value="1"/>
</dbReference>
<organism evidence="10 11">
    <name type="scientific">Halorhodospira neutriphila</name>
    <dbReference type="NCBI Taxonomy" id="168379"/>
    <lineage>
        <taxon>Bacteria</taxon>
        <taxon>Pseudomonadati</taxon>
        <taxon>Pseudomonadota</taxon>
        <taxon>Gammaproteobacteria</taxon>
        <taxon>Chromatiales</taxon>
        <taxon>Ectothiorhodospiraceae</taxon>
        <taxon>Halorhodospira</taxon>
    </lineage>
</organism>
<keyword evidence="7 8" id="KW-0093">Biotin biosynthesis</keyword>
<dbReference type="Pfam" id="PF08241">
    <property type="entry name" value="Methyltransf_11"/>
    <property type="match status" value="1"/>
</dbReference>
<dbReference type="HAMAP" id="MF_00835">
    <property type="entry name" value="BioC"/>
    <property type="match status" value="1"/>
</dbReference>
<comment type="caution">
    <text evidence="10">The sequence shown here is derived from an EMBL/GenBank/DDBJ whole genome shotgun (WGS) entry which is preliminary data.</text>
</comment>
<dbReference type="RefSeq" id="WP_200261356.1">
    <property type="nucleotide sequence ID" value="NZ_NRSH01000229.1"/>
</dbReference>
<accession>A0ABS1E9G2</accession>
<keyword evidence="4 8" id="KW-0489">Methyltransferase</keyword>
<evidence type="ECO:0000256" key="4">
    <source>
        <dbReference type="ARBA" id="ARBA00022603"/>
    </source>
</evidence>
<dbReference type="EC" id="2.1.1.197" evidence="3 8"/>
<dbReference type="InterPro" id="IPR029063">
    <property type="entry name" value="SAM-dependent_MTases_sf"/>
</dbReference>
<feature type="domain" description="Methyltransferase type 11" evidence="9">
    <location>
        <begin position="54"/>
        <end position="150"/>
    </location>
</feature>
<comment type="pathway">
    <text evidence="2 8">Cofactor biosynthesis; biotin biosynthesis.</text>
</comment>
<dbReference type="InterPro" id="IPR050602">
    <property type="entry name" value="Malonyl-ACP_OMT"/>
</dbReference>
<sequence length="294" mass="33220">MTEADDYRLDRARVRRHFNASAASYDTVAVLQREVADRLLERLEPLLIRPRRVLDLGAGTGYASRELLRRYRKAEVYAVDASAQMLRRARYRPPWRRKPHCACADLHALPFPDDSFELVFSNVALQWAEDLGKALAEMQRVTAPEGAVMFSTFGPETLHELRTAWAEVDGYPHVHRFVDKHDIGDRMLEAGLVDPVVDGELFTLTYEQPREVMRDLKALGAANAAAGRARGLVSPHRLARVEAAYSLAFRQPGGRVPATYEVVYGHAWGREGRPQQVDETGAVHIDAAQIRRRR</sequence>
<proteinExistence type="inferred from homology"/>
<dbReference type="EMBL" id="NRSH01000229">
    <property type="protein sequence ID" value="MBK1727692.1"/>
    <property type="molecule type" value="Genomic_DNA"/>
</dbReference>
<dbReference type="InterPro" id="IPR013216">
    <property type="entry name" value="Methyltransf_11"/>
</dbReference>
<dbReference type="PANTHER" id="PTHR13090:SF1">
    <property type="entry name" value="ARGININE-HYDROXYLASE NDUFAF5, MITOCHONDRIAL"/>
    <property type="match status" value="1"/>
</dbReference>
<name>A0ABS1E9G2_9GAMM</name>
<evidence type="ECO:0000256" key="7">
    <source>
        <dbReference type="ARBA" id="ARBA00022756"/>
    </source>
</evidence>
<keyword evidence="11" id="KW-1185">Reference proteome</keyword>
<evidence type="ECO:0000256" key="8">
    <source>
        <dbReference type="HAMAP-Rule" id="MF_00835"/>
    </source>
</evidence>
<dbReference type="Proteomes" id="UP000738126">
    <property type="component" value="Unassembled WGS sequence"/>
</dbReference>
<dbReference type="Gene3D" id="3.40.50.150">
    <property type="entry name" value="Vaccinia Virus protein VP39"/>
    <property type="match status" value="1"/>
</dbReference>